<organism evidence="7 8">
    <name type="scientific">Novibacillus thermophilus</name>
    <dbReference type="NCBI Taxonomy" id="1471761"/>
    <lineage>
        <taxon>Bacteria</taxon>
        <taxon>Bacillati</taxon>
        <taxon>Bacillota</taxon>
        <taxon>Bacilli</taxon>
        <taxon>Bacillales</taxon>
        <taxon>Thermoactinomycetaceae</taxon>
        <taxon>Novibacillus</taxon>
    </lineage>
</organism>
<name>A0A1U9K6W5_9BACL</name>
<dbReference type="STRING" id="1471761.B0W44_08120"/>
<evidence type="ECO:0000313" key="8">
    <source>
        <dbReference type="Proteomes" id="UP000188603"/>
    </source>
</evidence>
<evidence type="ECO:0000256" key="2">
    <source>
        <dbReference type="ARBA" id="ARBA00022737"/>
    </source>
</evidence>
<dbReference type="CDD" id="cd05568">
    <property type="entry name" value="PTS_IIB_bgl_like"/>
    <property type="match status" value="1"/>
</dbReference>
<dbReference type="InterPro" id="IPR050661">
    <property type="entry name" value="BglG_antiterminators"/>
</dbReference>
<reference evidence="7 8" key="1">
    <citation type="journal article" date="2015" name="Int. J. Syst. Evol. Microbiol.">
        <title>Novibacillus thermophilus gen. nov., sp. nov., a Gram-staining-negative and moderately thermophilic member of the family Thermoactinomycetaceae.</title>
        <authorList>
            <person name="Yang G."/>
            <person name="Chen J."/>
            <person name="Zhou S."/>
        </authorList>
    </citation>
    <scope>NUCLEOTIDE SEQUENCE [LARGE SCALE GENOMIC DNA]</scope>
    <source>
        <strain evidence="7 8">SG-1</strain>
    </source>
</reference>
<dbReference type="InterPro" id="IPR036095">
    <property type="entry name" value="PTS_EIIB-like_sf"/>
</dbReference>
<feature type="domain" description="PRD" evidence="6">
    <location>
        <begin position="176"/>
        <end position="288"/>
    </location>
</feature>
<evidence type="ECO:0008006" key="9">
    <source>
        <dbReference type="Google" id="ProtNLM"/>
    </source>
</evidence>
<dbReference type="Proteomes" id="UP000188603">
    <property type="component" value="Chromosome"/>
</dbReference>
<dbReference type="Gene3D" id="1.10.10.10">
    <property type="entry name" value="Winged helix-like DNA-binding domain superfamily/Winged helix DNA-binding domain"/>
    <property type="match status" value="2"/>
</dbReference>
<keyword evidence="1" id="KW-0808">Transferase</keyword>
<dbReference type="PANTHER" id="PTHR30185">
    <property type="entry name" value="CRYPTIC BETA-GLUCOSIDE BGL OPERON ANTITERMINATOR"/>
    <property type="match status" value="1"/>
</dbReference>
<feature type="domain" description="PTS EIIB type-2" evidence="5">
    <location>
        <begin position="400"/>
        <end position="466"/>
    </location>
</feature>
<dbReference type="InterPro" id="IPR013196">
    <property type="entry name" value="HTH_11"/>
</dbReference>
<dbReference type="InterPro" id="IPR036388">
    <property type="entry name" value="WH-like_DNA-bd_sf"/>
</dbReference>
<dbReference type="EMBL" id="CP019699">
    <property type="protein sequence ID" value="AQS55760.1"/>
    <property type="molecule type" value="Genomic_DNA"/>
</dbReference>
<evidence type="ECO:0000259" key="5">
    <source>
        <dbReference type="PROSITE" id="PS51099"/>
    </source>
</evidence>
<sequence>MLNRRQRHILKYLIDHERFVTVRDLAEKYKVSERSIRYDLDAIAYDVKKNGLALDRHKHRGVRFVLPKEERGRWLHRLAGEPDYSNRLSAEERRDTILGVLFHQHRPVSSTDLADLLYVSRRTVVKDLKRVEAWLKSHRLSLTYVQNKGFRITGAERDVRKALAYLVSNRSHDDRDLPFKLTGLADEHLDLVREAVFEHVRTLPYELTDSSLDGLIFHIAVALQRLRKGHEITMPERELAELRSTQEFKVSQSIAHSIASRLRVSIPEAEAGYMTLHLLGAKLLHKQAPVSISLEGPVKHFIRETGARLGTDLTEDRQLMRGLMVHLRPTLYRLKFNLRLNNPLKDDIMQEYTPIVEAIAHSVPILEDAFQVSFNDDERAYLALHIGAALERQSGVKRRPRVLLVCGSGVGTAQLLLGRIKRYFPNLDIVDTCPLYHMSPEWLQQKDVDWIISTIPIDGLPVPISS</sequence>
<dbReference type="InterPro" id="IPR036634">
    <property type="entry name" value="PRD_sf"/>
</dbReference>
<dbReference type="AlphaFoldDB" id="A0A1U9K6W5"/>
<keyword evidence="4" id="KW-0804">Transcription</keyword>
<dbReference type="PROSITE" id="PS51372">
    <property type="entry name" value="PRD_2"/>
    <property type="match status" value="2"/>
</dbReference>
<evidence type="ECO:0000256" key="1">
    <source>
        <dbReference type="ARBA" id="ARBA00022679"/>
    </source>
</evidence>
<dbReference type="InterPro" id="IPR036390">
    <property type="entry name" value="WH_DNA-bd_sf"/>
</dbReference>
<dbReference type="Gene3D" id="1.10.1790.10">
    <property type="entry name" value="PRD domain"/>
    <property type="match status" value="2"/>
</dbReference>
<dbReference type="InterPro" id="IPR011608">
    <property type="entry name" value="PRD"/>
</dbReference>
<accession>A0A1U9K6W5</accession>
<evidence type="ECO:0000256" key="3">
    <source>
        <dbReference type="ARBA" id="ARBA00023015"/>
    </source>
</evidence>
<dbReference type="InterPro" id="IPR013011">
    <property type="entry name" value="PTS_EIIB_2"/>
</dbReference>
<dbReference type="Gene3D" id="3.40.50.2300">
    <property type="match status" value="1"/>
</dbReference>
<dbReference type="PROSITE" id="PS51099">
    <property type="entry name" value="PTS_EIIB_TYPE_2"/>
    <property type="match status" value="1"/>
</dbReference>
<dbReference type="PANTHER" id="PTHR30185:SF18">
    <property type="entry name" value="TRANSCRIPTIONAL REGULATOR MTLR"/>
    <property type="match status" value="1"/>
</dbReference>
<dbReference type="SUPFAM" id="SSF46785">
    <property type="entry name" value="Winged helix' DNA-binding domain"/>
    <property type="match status" value="2"/>
</dbReference>
<feature type="domain" description="PRD" evidence="6">
    <location>
        <begin position="289"/>
        <end position="396"/>
    </location>
</feature>
<dbReference type="GO" id="GO:0009401">
    <property type="term" value="P:phosphoenolpyruvate-dependent sugar phosphotransferase system"/>
    <property type="evidence" value="ECO:0007669"/>
    <property type="project" value="InterPro"/>
</dbReference>
<dbReference type="Pfam" id="PF08279">
    <property type="entry name" value="HTH_11"/>
    <property type="match status" value="2"/>
</dbReference>
<proteinExistence type="predicted"/>
<keyword evidence="2" id="KW-0677">Repeat</keyword>
<keyword evidence="3" id="KW-0805">Transcription regulation</keyword>
<protein>
    <recommendedName>
        <fullName evidence="9">PTS system EIIA component</fullName>
    </recommendedName>
</protein>
<gene>
    <name evidence="7" type="ORF">B0W44_08120</name>
</gene>
<dbReference type="SUPFAM" id="SSF52794">
    <property type="entry name" value="PTS system IIB component-like"/>
    <property type="match status" value="1"/>
</dbReference>
<evidence type="ECO:0000313" key="7">
    <source>
        <dbReference type="EMBL" id="AQS55760.1"/>
    </source>
</evidence>
<dbReference type="GO" id="GO:0008982">
    <property type="term" value="F:protein-N(PI)-phosphohistidine-sugar phosphotransferase activity"/>
    <property type="evidence" value="ECO:0007669"/>
    <property type="project" value="InterPro"/>
</dbReference>
<evidence type="ECO:0000259" key="6">
    <source>
        <dbReference type="PROSITE" id="PS51372"/>
    </source>
</evidence>
<dbReference type="KEGG" id="ntr:B0W44_08120"/>
<keyword evidence="8" id="KW-1185">Reference proteome</keyword>
<dbReference type="SUPFAM" id="SSF63520">
    <property type="entry name" value="PTS-regulatory domain, PRD"/>
    <property type="match status" value="2"/>
</dbReference>
<dbReference type="RefSeq" id="WP_169835483.1">
    <property type="nucleotide sequence ID" value="NZ_CP019699.1"/>
</dbReference>
<evidence type="ECO:0000256" key="4">
    <source>
        <dbReference type="ARBA" id="ARBA00023163"/>
    </source>
</evidence>
<dbReference type="Pfam" id="PF00874">
    <property type="entry name" value="PRD"/>
    <property type="match status" value="2"/>
</dbReference>
<dbReference type="GO" id="GO:0006355">
    <property type="term" value="P:regulation of DNA-templated transcription"/>
    <property type="evidence" value="ECO:0007669"/>
    <property type="project" value="InterPro"/>
</dbReference>